<organism evidence="1">
    <name type="scientific">Rhizophora mucronata</name>
    <name type="common">Asiatic mangrove</name>
    <dbReference type="NCBI Taxonomy" id="61149"/>
    <lineage>
        <taxon>Eukaryota</taxon>
        <taxon>Viridiplantae</taxon>
        <taxon>Streptophyta</taxon>
        <taxon>Embryophyta</taxon>
        <taxon>Tracheophyta</taxon>
        <taxon>Spermatophyta</taxon>
        <taxon>Magnoliopsida</taxon>
        <taxon>eudicotyledons</taxon>
        <taxon>Gunneridae</taxon>
        <taxon>Pentapetalae</taxon>
        <taxon>rosids</taxon>
        <taxon>fabids</taxon>
        <taxon>Malpighiales</taxon>
        <taxon>Rhizophoraceae</taxon>
        <taxon>Rhizophora</taxon>
    </lineage>
</organism>
<sequence length="34" mass="3557">MATLALVLRGSQSCLSHLKAAGQPFSLLLFNVAV</sequence>
<reference evidence="1" key="1">
    <citation type="submission" date="2018-02" db="EMBL/GenBank/DDBJ databases">
        <title>Rhizophora mucronata_Transcriptome.</title>
        <authorList>
            <person name="Meera S.P."/>
            <person name="Sreeshan A."/>
            <person name="Augustine A."/>
        </authorList>
    </citation>
    <scope>NUCLEOTIDE SEQUENCE</scope>
    <source>
        <tissue evidence="1">Leaf</tissue>
    </source>
</reference>
<dbReference type="EMBL" id="GGEC01011362">
    <property type="protein sequence ID" value="MBW91845.1"/>
    <property type="molecule type" value="Transcribed_RNA"/>
</dbReference>
<dbReference type="AlphaFoldDB" id="A0A2P2JEF1"/>
<name>A0A2P2JEF1_RHIMU</name>
<protein>
    <submittedName>
        <fullName evidence="1">Uncharacterized protein MANES_01G233400</fullName>
    </submittedName>
</protein>
<accession>A0A2P2JEF1</accession>
<evidence type="ECO:0000313" key="1">
    <source>
        <dbReference type="EMBL" id="MBW91845.1"/>
    </source>
</evidence>
<proteinExistence type="predicted"/>